<evidence type="ECO:0000256" key="4">
    <source>
        <dbReference type="ARBA" id="ARBA00022598"/>
    </source>
</evidence>
<protein>
    <recommendedName>
        <fullName evidence="2">nicotinate phosphoribosyltransferase</fullName>
        <ecNumber evidence="2">6.3.4.21</ecNumber>
    </recommendedName>
</protein>
<dbReference type="SUPFAM" id="SSF54675">
    <property type="entry name" value="Nicotinate/Quinolinate PRTase N-terminal domain-like"/>
    <property type="match status" value="1"/>
</dbReference>
<keyword evidence="3" id="KW-0597">Phosphoprotein</keyword>
<dbReference type="GO" id="GO:0004514">
    <property type="term" value="F:nicotinate-nucleotide diphosphorylase (carboxylating) activity"/>
    <property type="evidence" value="ECO:0007669"/>
    <property type="project" value="UniProtKB-EC"/>
</dbReference>
<dbReference type="NCBIfam" id="NF006415">
    <property type="entry name" value="PRK08662.1"/>
    <property type="match status" value="1"/>
</dbReference>
<evidence type="ECO:0000256" key="7">
    <source>
        <dbReference type="ARBA" id="ARBA00047445"/>
    </source>
</evidence>
<dbReference type="GO" id="GO:0004516">
    <property type="term" value="F:nicotinate phosphoribosyltransferase activity"/>
    <property type="evidence" value="ECO:0007669"/>
    <property type="project" value="UniProtKB-EC"/>
</dbReference>
<dbReference type="Gene3D" id="3.90.1170.20">
    <property type="entry name" value="Quinolinate phosphoribosyl transferase, N-terminal domain"/>
    <property type="match status" value="1"/>
</dbReference>
<evidence type="ECO:0000259" key="10">
    <source>
        <dbReference type="Pfam" id="PF02749"/>
    </source>
</evidence>
<dbReference type="UniPathway" id="UPA00253">
    <property type="reaction ID" value="UER00457"/>
</dbReference>
<keyword evidence="6 11" id="KW-0808">Transferase</keyword>
<evidence type="ECO:0000313" key="12">
    <source>
        <dbReference type="Proteomes" id="UP000177876"/>
    </source>
</evidence>
<dbReference type="InterPro" id="IPR002638">
    <property type="entry name" value="Quinolinate_PRibosylTrfase_C"/>
</dbReference>
<keyword evidence="5" id="KW-0662">Pyridine nucleotide biosynthesis</keyword>
<evidence type="ECO:0000313" key="11">
    <source>
        <dbReference type="EMBL" id="OFW56031.1"/>
    </source>
</evidence>
<dbReference type="PANTHER" id="PTHR43202:SF1">
    <property type="entry name" value="NICOTINATE PHOSPHORIBOSYLTRANSFERASE"/>
    <property type="match status" value="1"/>
</dbReference>
<accession>A0A1F2WGT2</accession>
<evidence type="ECO:0000256" key="5">
    <source>
        <dbReference type="ARBA" id="ARBA00022642"/>
    </source>
</evidence>
<dbReference type="EMBL" id="MELK01000050">
    <property type="protein sequence ID" value="OFW56031.1"/>
    <property type="molecule type" value="Genomic_DNA"/>
</dbReference>
<dbReference type="CDD" id="cd01571">
    <property type="entry name" value="NAPRTase_B"/>
    <property type="match status" value="1"/>
</dbReference>
<comment type="catalytic activity">
    <reaction evidence="7">
        <text>nicotinate beta-D-ribonucleotide + CO2 + diphosphate = quinolinate + 5-phospho-alpha-D-ribose 1-diphosphate + 2 H(+)</text>
        <dbReference type="Rhea" id="RHEA:12733"/>
        <dbReference type="ChEBI" id="CHEBI:15378"/>
        <dbReference type="ChEBI" id="CHEBI:16526"/>
        <dbReference type="ChEBI" id="CHEBI:29959"/>
        <dbReference type="ChEBI" id="CHEBI:33019"/>
        <dbReference type="ChEBI" id="CHEBI:57502"/>
        <dbReference type="ChEBI" id="CHEBI:58017"/>
        <dbReference type="EC" id="2.4.2.19"/>
    </reaction>
</comment>
<dbReference type="AlphaFoldDB" id="A0A1F2WGT2"/>
<keyword evidence="11" id="KW-0328">Glycosyltransferase</keyword>
<name>A0A1F2WGT2_9ACTN</name>
<dbReference type="InterPro" id="IPR022412">
    <property type="entry name" value="Quinolinate_PRibosylTrfase_N"/>
</dbReference>
<feature type="domain" description="Quinolinate phosphoribosyl transferase C-terminal" evidence="9">
    <location>
        <begin position="113"/>
        <end position="300"/>
    </location>
</feature>
<dbReference type="InterPro" id="IPR053190">
    <property type="entry name" value="NAPRTase-like"/>
</dbReference>
<evidence type="ECO:0000256" key="6">
    <source>
        <dbReference type="ARBA" id="ARBA00022679"/>
    </source>
</evidence>
<dbReference type="PANTHER" id="PTHR43202">
    <property type="entry name" value="NICOTINATE-NUCLEOTIDE PYROPHOSPHORYLASE"/>
    <property type="match status" value="1"/>
</dbReference>
<sequence>MFHISSAEEILQGKVTDVYFTNVEKSLRHLGLNPHVAAEIRAGSLPDDWAWAVFAGLEESLKLMQGRKLDLYALSEGTTFAPEDTVLIIEGNYLEFAIFETALLGFLCEASGVATKAARCRVAAGDRMVLSFGARRMHPAIAPMIERNAYIGGCDGVSAVSSAELIGEKPLGTMAHSLMICVGDEKKAFKAFNAAVEPEVRRVALVDTFQDEKFGALTAAEALGQKLYAVRLDTPSSRRGDFLKIMREVRWELDTRGFRDVKIFLSGGLDEYDILRYNSYADAYGVGTAISNAPVVDFAFDIVEVEGQPRAKRGKMSGKKQTFRCPECEARILAPFNDTEILCPCGGTGEPLLTQYIENGEIVKDLQSAQDIRRRVMSEIENRTIEPGA</sequence>
<dbReference type="Pfam" id="PF01729">
    <property type="entry name" value="QRPTase_C"/>
    <property type="match status" value="1"/>
</dbReference>
<dbReference type="STRING" id="1797197.A2Y75_04210"/>
<dbReference type="GO" id="GO:0009435">
    <property type="term" value="P:NAD+ biosynthetic process"/>
    <property type="evidence" value="ECO:0007669"/>
    <property type="project" value="UniProtKB-UniPathway"/>
</dbReference>
<comment type="catalytic activity">
    <reaction evidence="8">
        <text>5-phospho-alpha-D-ribose 1-diphosphate + nicotinate + ATP + H2O = nicotinate beta-D-ribonucleotide + ADP + phosphate + diphosphate</text>
        <dbReference type="Rhea" id="RHEA:36163"/>
        <dbReference type="ChEBI" id="CHEBI:15377"/>
        <dbReference type="ChEBI" id="CHEBI:30616"/>
        <dbReference type="ChEBI" id="CHEBI:32544"/>
        <dbReference type="ChEBI" id="CHEBI:33019"/>
        <dbReference type="ChEBI" id="CHEBI:43474"/>
        <dbReference type="ChEBI" id="CHEBI:57502"/>
        <dbReference type="ChEBI" id="CHEBI:58017"/>
        <dbReference type="ChEBI" id="CHEBI:456216"/>
        <dbReference type="EC" id="6.3.4.21"/>
    </reaction>
</comment>
<dbReference type="InterPro" id="IPR035809">
    <property type="entry name" value="NAPRTase_arc-type"/>
</dbReference>
<evidence type="ECO:0000256" key="1">
    <source>
        <dbReference type="ARBA" id="ARBA00004952"/>
    </source>
</evidence>
<comment type="pathway">
    <text evidence="1">Cofactor biosynthesis; NAD(+) biosynthesis; nicotinate D-ribonucleotide from nicotinate: step 1/1.</text>
</comment>
<feature type="domain" description="Quinolinate phosphoribosyl transferase N-terminal" evidence="10">
    <location>
        <begin position="17"/>
        <end position="111"/>
    </location>
</feature>
<dbReference type="InterPro" id="IPR007229">
    <property type="entry name" value="Nic_PRibTrfase-Fam"/>
</dbReference>
<dbReference type="SUPFAM" id="SSF51690">
    <property type="entry name" value="Nicotinate/Quinolinate PRTase C-terminal domain-like"/>
    <property type="match status" value="1"/>
</dbReference>
<dbReference type="InterPro" id="IPR036068">
    <property type="entry name" value="Nicotinate_pribotase-like_C"/>
</dbReference>
<evidence type="ECO:0000256" key="3">
    <source>
        <dbReference type="ARBA" id="ARBA00022553"/>
    </source>
</evidence>
<dbReference type="EC" id="6.3.4.21" evidence="2"/>
<gene>
    <name evidence="11" type="ORF">A2Y75_04210</name>
</gene>
<comment type="caution">
    <text evidence="11">The sequence shown here is derived from an EMBL/GenBank/DDBJ whole genome shotgun (WGS) entry which is preliminary data.</text>
</comment>
<dbReference type="InterPro" id="IPR013785">
    <property type="entry name" value="Aldolase_TIM"/>
</dbReference>
<reference evidence="11 12" key="1">
    <citation type="journal article" date="2016" name="Nat. Commun.">
        <title>Thousands of microbial genomes shed light on interconnected biogeochemical processes in an aquifer system.</title>
        <authorList>
            <person name="Anantharaman K."/>
            <person name="Brown C.T."/>
            <person name="Hug L.A."/>
            <person name="Sharon I."/>
            <person name="Castelle C.J."/>
            <person name="Probst A.J."/>
            <person name="Thomas B.C."/>
            <person name="Singh A."/>
            <person name="Wilkins M.J."/>
            <person name="Karaoz U."/>
            <person name="Brodie E.L."/>
            <person name="Williams K.H."/>
            <person name="Hubbard S.S."/>
            <person name="Banfield J.F."/>
        </authorList>
    </citation>
    <scope>NUCLEOTIDE SEQUENCE [LARGE SCALE GENOMIC DNA]</scope>
</reference>
<organism evidence="11 12">
    <name type="scientific">Candidatus Solincola sediminis</name>
    <dbReference type="NCBI Taxonomy" id="1797199"/>
    <lineage>
        <taxon>Bacteria</taxon>
        <taxon>Bacillati</taxon>
        <taxon>Actinomycetota</taxon>
        <taxon>Candidatus Geothermincolia</taxon>
        <taxon>Candidatus Geothermincolales</taxon>
        <taxon>Candidatus Geothermincolaceae</taxon>
        <taxon>Candidatus Solincola</taxon>
    </lineage>
</organism>
<dbReference type="Gene3D" id="3.20.20.70">
    <property type="entry name" value="Aldolase class I"/>
    <property type="match status" value="1"/>
</dbReference>
<evidence type="ECO:0000256" key="8">
    <source>
        <dbReference type="ARBA" id="ARBA00048668"/>
    </source>
</evidence>
<evidence type="ECO:0000259" key="9">
    <source>
        <dbReference type="Pfam" id="PF01729"/>
    </source>
</evidence>
<dbReference type="PIRSF" id="PIRSF000484">
    <property type="entry name" value="NAPRT"/>
    <property type="match status" value="1"/>
</dbReference>
<dbReference type="InterPro" id="IPR037128">
    <property type="entry name" value="Quinolinate_PRibosylTase_N_sf"/>
</dbReference>
<dbReference type="Pfam" id="PF02749">
    <property type="entry name" value="QRPTase_N"/>
    <property type="match status" value="1"/>
</dbReference>
<evidence type="ECO:0000256" key="2">
    <source>
        <dbReference type="ARBA" id="ARBA00013236"/>
    </source>
</evidence>
<proteinExistence type="predicted"/>
<dbReference type="Proteomes" id="UP000177876">
    <property type="component" value="Unassembled WGS sequence"/>
</dbReference>
<keyword evidence="4" id="KW-0436">Ligase</keyword>